<dbReference type="EMBL" id="KV425947">
    <property type="protein sequence ID" value="KZV96072.1"/>
    <property type="molecule type" value="Genomic_DNA"/>
</dbReference>
<gene>
    <name evidence="2" type="ORF">EXIGLDRAFT_441681</name>
</gene>
<feature type="region of interest" description="Disordered" evidence="1">
    <location>
        <begin position="42"/>
        <end position="83"/>
    </location>
</feature>
<dbReference type="InterPro" id="IPR036864">
    <property type="entry name" value="Zn2-C6_fun-type_DNA-bd_sf"/>
</dbReference>
<feature type="compositionally biased region" description="Basic and acidic residues" evidence="1">
    <location>
        <begin position="42"/>
        <end position="52"/>
    </location>
</feature>
<accession>A0A165KB37</accession>
<sequence length="136" mass="15632">MSTSKFRCDGAPFCGTCVRRQIPCQYSRSQLKRRPLTYKPEEHWHASIHRDNASAPSNIQPETSDSSNTYSERTPDVPLPYGSVTSVGPLGNLDFSDMNLPVMDPETWWRQFDLRPDRPHVMIHRYGHSQLLTVSR</sequence>
<name>A0A165KB37_EXIGL</name>
<dbReference type="SUPFAM" id="SSF57701">
    <property type="entry name" value="Zn2/Cys6 DNA-binding domain"/>
    <property type="match status" value="1"/>
</dbReference>
<dbReference type="AlphaFoldDB" id="A0A165KB37"/>
<evidence type="ECO:0000313" key="2">
    <source>
        <dbReference type="EMBL" id="KZV96072.1"/>
    </source>
</evidence>
<feature type="compositionally biased region" description="Polar residues" evidence="1">
    <location>
        <begin position="54"/>
        <end position="72"/>
    </location>
</feature>
<evidence type="ECO:0008006" key="4">
    <source>
        <dbReference type="Google" id="ProtNLM"/>
    </source>
</evidence>
<proteinExistence type="predicted"/>
<dbReference type="GO" id="GO:0008270">
    <property type="term" value="F:zinc ion binding"/>
    <property type="evidence" value="ECO:0007669"/>
    <property type="project" value="InterPro"/>
</dbReference>
<protein>
    <recommendedName>
        <fullName evidence="4">Zn(2)-C6 fungal-type domain-containing protein</fullName>
    </recommendedName>
</protein>
<dbReference type="Gene3D" id="4.10.240.10">
    <property type="entry name" value="Zn(2)-C6 fungal-type DNA-binding domain"/>
    <property type="match status" value="1"/>
</dbReference>
<organism evidence="2 3">
    <name type="scientific">Exidia glandulosa HHB12029</name>
    <dbReference type="NCBI Taxonomy" id="1314781"/>
    <lineage>
        <taxon>Eukaryota</taxon>
        <taxon>Fungi</taxon>
        <taxon>Dikarya</taxon>
        <taxon>Basidiomycota</taxon>
        <taxon>Agaricomycotina</taxon>
        <taxon>Agaricomycetes</taxon>
        <taxon>Auriculariales</taxon>
        <taxon>Exidiaceae</taxon>
        <taxon>Exidia</taxon>
    </lineage>
</organism>
<dbReference type="GO" id="GO:0000981">
    <property type="term" value="F:DNA-binding transcription factor activity, RNA polymerase II-specific"/>
    <property type="evidence" value="ECO:0007669"/>
    <property type="project" value="InterPro"/>
</dbReference>
<evidence type="ECO:0000313" key="3">
    <source>
        <dbReference type="Proteomes" id="UP000077266"/>
    </source>
</evidence>
<dbReference type="InParanoid" id="A0A165KB37"/>
<dbReference type="Proteomes" id="UP000077266">
    <property type="component" value="Unassembled WGS sequence"/>
</dbReference>
<evidence type="ECO:0000256" key="1">
    <source>
        <dbReference type="SAM" id="MobiDB-lite"/>
    </source>
</evidence>
<reference evidence="2 3" key="1">
    <citation type="journal article" date="2016" name="Mol. Biol. Evol.">
        <title>Comparative Genomics of Early-Diverging Mushroom-Forming Fungi Provides Insights into the Origins of Lignocellulose Decay Capabilities.</title>
        <authorList>
            <person name="Nagy L.G."/>
            <person name="Riley R."/>
            <person name="Tritt A."/>
            <person name="Adam C."/>
            <person name="Daum C."/>
            <person name="Floudas D."/>
            <person name="Sun H."/>
            <person name="Yadav J.S."/>
            <person name="Pangilinan J."/>
            <person name="Larsson K.H."/>
            <person name="Matsuura K."/>
            <person name="Barry K."/>
            <person name="Labutti K."/>
            <person name="Kuo R."/>
            <person name="Ohm R.A."/>
            <person name="Bhattacharya S.S."/>
            <person name="Shirouzu T."/>
            <person name="Yoshinaga Y."/>
            <person name="Martin F.M."/>
            <person name="Grigoriev I.V."/>
            <person name="Hibbett D.S."/>
        </authorList>
    </citation>
    <scope>NUCLEOTIDE SEQUENCE [LARGE SCALE GENOMIC DNA]</scope>
    <source>
        <strain evidence="2 3">HHB12029</strain>
    </source>
</reference>
<keyword evidence="3" id="KW-1185">Reference proteome</keyword>